<organism evidence="1">
    <name type="scientific">marine sediment metagenome</name>
    <dbReference type="NCBI Taxonomy" id="412755"/>
    <lineage>
        <taxon>unclassified sequences</taxon>
        <taxon>metagenomes</taxon>
        <taxon>ecological metagenomes</taxon>
    </lineage>
</organism>
<comment type="caution">
    <text evidence="1">The sequence shown here is derived from an EMBL/GenBank/DDBJ whole genome shotgun (WGS) entry which is preliminary data.</text>
</comment>
<evidence type="ECO:0000313" key="1">
    <source>
        <dbReference type="EMBL" id="KKK75894.1"/>
    </source>
</evidence>
<proteinExistence type="predicted"/>
<name>A0A0F9ABR2_9ZZZZ</name>
<protein>
    <submittedName>
        <fullName evidence="1">Uncharacterized protein</fullName>
    </submittedName>
</protein>
<gene>
    <name evidence="1" type="ORF">LCGC14_2869140</name>
</gene>
<reference evidence="1" key="1">
    <citation type="journal article" date="2015" name="Nature">
        <title>Complex archaea that bridge the gap between prokaryotes and eukaryotes.</title>
        <authorList>
            <person name="Spang A."/>
            <person name="Saw J.H."/>
            <person name="Jorgensen S.L."/>
            <person name="Zaremba-Niedzwiedzka K."/>
            <person name="Martijn J."/>
            <person name="Lind A.E."/>
            <person name="van Eijk R."/>
            <person name="Schleper C."/>
            <person name="Guy L."/>
            <person name="Ettema T.J."/>
        </authorList>
    </citation>
    <scope>NUCLEOTIDE SEQUENCE</scope>
</reference>
<sequence length="72" mass="8075">MQIVYGEPKGKEKEAVKFRDLVPGDLFSWGKDKFVYMKTDNGYVALRSGSAHAEPGTGIVRLNGELTVWEEK</sequence>
<accession>A0A0F9ABR2</accession>
<dbReference type="EMBL" id="LAZR01055651">
    <property type="protein sequence ID" value="KKK75894.1"/>
    <property type="molecule type" value="Genomic_DNA"/>
</dbReference>
<dbReference type="AlphaFoldDB" id="A0A0F9ABR2"/>